<protein>
    <submittedName>
        <fullName evidence="1">Uncharacterized protein</fullName>
    </submittedName>
</protein>
<reference evidence="1 2" key="1">
    <citation type="submission" date="2019-04" db="EMBL/GenBank/DDBJ databases">
        <title>A novel phosphate-accumulating bacterium identified in bioreactor for phosphate removal from wastewater.</title>
        <authorList>
            <person name="Kotlyarov R.Y."/>
            <person name="Beletsky A.V."/>
            <person name="Kallistova A.Y."/>
            <person name="Dorofeev A.G."/>
            <person name="Nikolaev Y.Y."/>
            <person name="Pimenov N.V."/>
            <person name="Ravin N.V."/>
            <person name="Mardanov A.V."/>
        </authorList>
    </citation>
    <scope>NUCLEOTIDE SEQUENCE [LARGE SCALE GENOMIC DNA]</scope>
    <source>
        <strain evidence="1 2">Bin19</strain>
    </source>
</reference>
<evidence type="ECO:0000313" key="1">
    <source>
        <dbReference type="EMBL" id="TMQ75909.1"/>
    </source>
</evidence>
<keyword evidence="2" id="KW-1185">Reference proteome</keyword>
<proteinExistence type="predicted"/>
<sequence length="54" mass="5989">MVRVQGPALAAILLERQATQVMLEALMWQCLVIFICSGGDTSMPRPFPLVMQAR</sequence>
<organism evidence="1 2">
    <name type="scientific">Candidatus Accumulibacter phosphatis</name>
    <dbReference type="NCBI Taxonomy" id="327160"/>
    <lineage>
        <taxon>Bacteria</taxon>
        <taxon>Pseudomonadati</taxon>
        <taxon>Pseudomonadota</taxon>
        <taxon>Betaproteobacteria</taxon>
        <taxon>Candidatus Accumulibacter</taxon>
    </lineage>
</organism>
<name>A0A5S4EKR6_9PROT</name>
<dbReference type="AlphaFoldDB" id="A0A5S4EKR6"/>
<gene>
    <name evidence="1" type="ORF">ACCUM_0345</name>
</gene>
<dbReference type="Proteomes" id="UP000306324">
    <property type="component" value="Unassembled WGS sequence"/>
</dbReference>
<dbReference type="EMBL" id="SWAD01000071">
    <property type="protein sequence ID" value="TMQ75909.1"/>
    <property type="molecule type" value="Genomic_DNA"/>
</dbReference>
<accession>A0A5S4EKR6</accession>
<evidence type="ECO:0000313" key="2">
    <source>
        <dbReference type="Proteomes" id="UP000306324"/>
    </source>
</evidence>
<comment type="caution">
    <text evidence="1">The sequence shown here is derived from an EMBL/GenBank/DDBJ whole genome shotgun (WGS) entry which is preliminary data.</text>
</comment>